<dbReference type="PROSITE" id="PS00640">
    <property type="entry name" value="THIOL_PROTEASE_ASN"/>
    <property type="match status" value="2"/>
</dbReference>
<dbReference type="SMART" id="SM00645">
    <property type="entry name" value="Pept_C1"/>
    <property type="match status" value="2"/>
</dbReference>
<keyword evidence="11" id="KW-1185">Reference proteome</keyword>
<evidence type="ECO:0000256" key="4">
    <source>
        <dbReference type="ARBA" id="ARBA00022807"/>
    </source>
</evidence>
<comment type="similarity">
    <text evidence="1">Belongs to the peptidase C1 family.</text>
</comment>
<dbReference type="EMBL" id="CAJPVJ010013521">
    <property type="protein sequence ID" value="CAG2174897.1"/>
    <property type="molecule type" value="Genomic_DNA"/>
</dbReference>
<dbReference type="AlphaFoldDB" id="A0A7R9QU12"/>
<dbReference type="InterPro" id="IPR013128">
    <property type="entry name" value="Peptidase_C1A"/>
</dbReference>
<dbReference type="GO" id="GO:0006508">
    <property type="term" value="P:proteolysis"/>
    <property type="evidence" value="ECO:0007669"/>
    <property type="project" value="UniProtKB-KW"/>
</dbReference>
<keyword evidence="7" id="KW-1133">Transmembrane helix</keyword>
<keyword evidence="6" id="KW-1015">Disulfide bond</keyword>
<evidence type="ECO:0000256" key="2">
    <source>
        <dbReference type="ARBA" id="ARBA00022670"/>
    </source>
</evidence>
<feature type="domain" description="Peptidase C1A papain C-terminal" evidence="8">
    <location>
        <begin position="370"/>
        <end position="588"/>
    </location>
</feature>
<dbReference type="OrthoDB" id="6537950at2759"/>
<gene>
    <name evidence="10" type="ORF">ONB1V03_LOCUS14336</name>
</gene>
<evidence type="ECO:0000256" key="3">
    <source>
        <dbReference type="ARBA" id="ARBA00022801"/>
    </source>
</evidence>
<dbReference type="GO" id="GO:0008234">
    <property type="term" value="F:cysteine-type peptidase activity"/>
    <property type="evidence" value="ECO:0007669"/>
    <property type="project" value="UniProtKB-KW"/>
</dbReference>
<dbReference type="InterPro" id="IPR013201">
    <property type="entry name" value="Prot_inhib_I29"/>
</dbReference>
<evidence type="ECO:0008006" key="12">
    <source>
        <dbReference type="Google" id="ProtNLM"/>
    </source>
</evidence>
<keyword evidence="7" id="KW-0472">Membrane</keyword>
<evidence type="ECO:0000259" key="8">
    <source>
        <dbReference type="SMART" id="SM00645"/>
    </source>
</evidence>
<dbReference type="PANTHER" id="PTHR12411">
    <property type="entry name" value="CYSTEINE PROTEASE FAMILY C1-RELATED"/>
    <property type="match status" value="1"/>
</dbReference>
<feature type="domain" description="Cathepsin propeptide inhibitor" evidence="9">
    <location>
        <begin position="281"/>
        <end position="341"/>
    </location>
</feature>
<evidence type="ECO:0000256" key="7">
    <source>
        <dbReference type="SAM" id="Phobius"/>
    </source>
</evidence>
<organism evidence="10">
    <name type="scientific">Oppiella nova</name>
    <dbReference type="NCBI Taxonomy" id="334625"/>
    <lineage>
        <taxon>Eukaryota</taxon>
        <taxon>Metazoa</taxon>
        <taxon>Ecdysozoa</taxon>
        <taxon>Arthropoda</taxon>
        <taxon>Chelicerata</taxon>
        <taxon>Arachnida</taxon>
        <taxon>Acari</taxon>
        <taxon>Acariformes</taxon>
        <taxon>Sarcoptiformes</taxon>
        <taxon>Oribatida</taxon>
        <taxon>Brachypylina</taxon>
        <taxon>Oppioidea</taxon>
        <taxon>Oppiidae</taxon>
        <taxon>Oppiella</taxon>
    </lineage>
</organism>
<reference evidence="10" key="1">
    <citation type="submission" date="2020-11" db="EMBL/GenBank/DDBJ databases">
        <authorList>
            <person name="Tran Van P."/>
        </authorList>
    </citation>
    <scope>NUCLEOTIDE SEQUENCE</scope>
</reference>
<keyword evidence="7" id="KW-0812">Transmembrane</keyword>
<evidence type="ECO:0000256" key="1">
    <source>
        <dbReference type="ARBA" id="ARBA00008455"/>
    </source>
</evidence>
<keyword evidence="4" id="KW-0788">Thiol protease</keyword>
<proteinExistence type="inferred from homology"/>
<keyword evidence="5" id="KW-0865">Zymogen</keyword>
<feature type="domain" description="Peptidase C1A papain C-terminal" evidence="8">
    <location>
        <begin position="26"/>
        <end position="243"/>
    </location>
</feature>
<evidence type="ECO:0000259" key="9">
    <source>
        <dbReference type="SMART" id="SM00848"/>
    </source>
</evidence>
<dbReference type="InterPro" id="IPR038765">
    <property type="entry name" value="Papain-like_cys_pep_sf"/>
</dbReference>
<evidence type="ECO:0000256" key="5">
    <source>
        <dbReference type="ARBA" id="ARBA00023145"/>
    </source>
</evidence>
<feature type="transmembrane region" description="Helical" evidence="7">
    <location>
        <begin position="250"/>
        <end position="273"/>
    </location>
</feature>
<dbReference type="InterPro" id="IPR000169">
    <property type="entry name" value="Pept_cys_AS"/>
</dbReference>
<dbReference type="PRINTS" id="PR00705">
    <property type="entry name" value="PAPAIN"/>
</dbReference>
<evidence type="ECO:0000313" key="11">
    <source>
        <dbReference type="Proteomes" id="UP000728032"/>
    </source>
</evidence>
<dbReference type="PROSITE" id="PS00139">
    <property type="entry name" value="THIOL_PROTEASE_CYS"/>
    <property type="match status" value="2"/>
</dbReference>
<dbReference type="Pfam" id="PF01693">
    <property type="entry name" value="Cauli_VI"/>
    <property type="match status" value="1"/>
</dbReference>
<name>A0A7R9QU12_9ACAR</name>
<dbReference type="InterPro" id="IPR025660">
    <property type="entry name" value="Pept_his_AS"/>
</dbReference>
<dbReference type="FunFam" id="3.90.70.10:FF:000006">
    <property type="entry name" value="Cathepsin S"/>
    <property type="match status" value="2"/>
</dbReference>
<dbReference type="PROSITE" id="PS00639">
    <property type="entry name" value="THIOL_PROTEASE_HIS"/>
    <property type="match status" value="1"/>
</dbReference>
<dbReference type="InterPro" id="IPR011320">
    <property type="entry name" value="RNase_H1_N"/>
</dbReference>
<dbReference type="CDD" id="cd02248">
    <property type="entry name" value="Peptidase_C1A"/>
    <property type="match status" value="2"/>
</dbReference>
<dbReference type="Gene3D" id="3.90.70.10">
    <property type="entry name" value="Cysteine proteinases"/>
    <property type="match status" value="2"/>
</dbReference>
<dbReference type="SMART" id="SM00848">
    <property type="entry name" value="Inhibitor_I29"/>
    <property type="match status" value="1"/>
</dbReference>
<evidence type="ECO:0000256" key="6">
    <source>
        <dbReference type="ARBA" id="ARBA00023157"/>
    </source>
</evidence>
<keyword evidence="3" id="KW-0378">Hydrolase</keyword>
<dbReference type="InterPro" id="IPR000668">
    <property type="entry name" value="Peptidase_C1A_C"/>
</dbReference>
<sequence>MNGFKRSYKLDSYNGSTYLSPNNVVVPPSVDWRTKGYVTDVKNQGQCGSCWAFSSTGALEGQHYRKLGVMTSLSEQNLIDCSHNYGNDGCEGGLMDNAFTYIKENHGIDKENTYPYEAKDRKCRYKPRDIGATDSGFVDIPAGNEDQLKEAVATVGPVSVAIDASHESFQFYSQGVYDEEQCSSEQLDHGVLVVGYGTTADTKEDYWIVKNSWGTQWGDGGYIKMSRNKSNQCGIATSASYPLVRLKMRFLLPALVFIIIALVASIESLALTYKEVVVEEWETFKARHNKQYTDKSEENFRLKVFMENKQRIAKHNKRAANGLHGFTLAMNEFGDLLSHEFVSVMNGFKRSYKLDSHNGSTYLSPHNVVIPAEVDWRTKGYVTEVKNQGQCGSCWAFSATGALEGQHYRKLGFMTSLSEQNLIDCSHNYGNNGCDGGAAISAFAYINGNHGIDTENAYPYEAKDRKCRYKPGDIGATDSGFVVILPLGSEEKLKEAVATVGPVSVAIDASLKSFQFYSQGVYDEQECSSVQLDHMVLVVGYDTTADTKEDYWIVKNSWGTQWGDGGYIKMSRNKSNQCGIATFASYPLFDSILCHKCKASETLDSDITARFVRSLRLRFTHIITELVPKTSLTPILSPHMPSKYYAVRRGRAPGVYNSWYGL</sequence>
<dbReference type="Pfam" id="PF00112">
    <property type="entry name" value="Peptidase_C1"/>
    <property type="match status" value="2"/>
</dbReference>
<dbReference type="SUPFAM" id="SSF54001">
    <property type="entry name" value="Cysteine proteinases"/>
    <property type="match status" value="2"/>
</dbReference>
<dbReference type="InterPro" id="IPR039417">
    <property type="entry name" value="Peptidase_C1A_papain-like"/>
</dbReference>
<accession>A0A7R9QU12</accession>
<dbReference type="EMBL" id="OC928346">
    <property type="protein sequence ID" value="CAD7657711.1"/>
    <property type="molecule type" value="Genomic_DNA"/>
</dbReference>
<dbReference type="InterPro" id="IPR025661">
    <property type="entry name" value="Pept_asp_AS"/>
</dbReference>
<evidence type="ECO:0000313" key="10">
    <source>
        <dbReference type="EMBL" id="CAD7657711.1"/>
    </source>
</evidence>
<keyword evidence="2" id="KW-0645">Protease</keyword>
<protein>
    <recommendedName>
        <fullName evidence="12">Cathepsin L</fullName>
    </recommendedName>
</protein>
<dbReference type="Proteomes" id="UP000728032">
    <property type="component" value="Unassembled WGS sequence"/>
</dbReference>
<dbReference type="Pfam" id="PF08246">
    <property type="entry name" value="Inhibitor_I29"/>
    <property type="match status" value="1"/>
</dbReference>